<dbReference type="GO" id="GO:0003872">
    <property type="term" value="F:6-phosphofructokinase activity"/>
    <property type="evidence" value="ECO:0007669"/>
    <property type="project" value="UniProtKB-UniRule"/>
</dbReference>
<reference evidence="17 18" key="1">
    <citation type="submission" date="2015-08" db="EMBL/GenBank/DDBJ databases">
        <title>The complete genome sequence of Bacillus beveridgei MLTeJB.</title>
        <authorList>
            <person name="Hanson T.E."/>
            <person name="Mesa C."/>
            <person name="Basesman S.M."/>
            <person name="Oremland R.S."/>
        </authorList>
    </citation>
    <scope>NUCLEOTIDE SEQUENCE [LARGE SCALE GENOMIC DNA]</scope>
    <source>
        <strain evidence="17 18">MLTeJB</strain>
    </source>
</reference>
<dbReference type="STRING" id="632773.BBEV_1580"/>
<gene>
    <name evidence="17" type="primary">pfkA-2</name>
    <name evidence="15" type="synonym">pfkA</name>
    <name evidence="17" type="ORF">BBEV_1580</name>
</gene>
<feature type="binding site" description="in other chain" evidence="15">
    <location>
        <position position="211"/>
    </location>
    <ligand>
        <name>ADP</name>
        <dbReference type="ChEBI" id="CHEBI:456216"/>
        <note>allosteric activator; ligand shared between dimeric partners</note>
    </ligand>
</feature>
<dbReference type="PIRSF" id="PIRSF000532">
    <property type="entry name" value="ATP_PFK_prok"/>
    <property type="match status" value="1"/>
</dbReference>
<dbReference type="GO" id="GO:0005524">
    <property type="term" value="F:ATP binding"/>
    <property type="evidence" value="ECO:0007669"/>
    <property type="project" value="UniProtKB-UniRule"/>
</dbReference>
<dbReference type="Pfam" id="PF00365">
    <property type="entry name" value="PFK"/>
    <property type="match status" value="1"/>
</dbReference>
<dbReference type="PATRIC" id="fig|632773.3.peg.1663"/>
<keyword evidence="10 15" id="KW-0418">Kinase</keyword>
<evidence type="ECO:0000256" key="14">
    <source>
        <dbReference type="ARBA" id="ARBA00048070"/>
    </source>
</evidence>
<dbReference type="Proteomes" id="UP000094463">
    <property type="component" value="Chromosome"/>
</dbReference>
<dbReference type="FunFam" id="3.40.50.450:FF:000001">
    <property type="entry name" value="ATP-dependent 6-phosphofructokinase"/>
    <property type="match status" value="1"/>
</dbReference>
<feature type="active site" description="Proton acceptor" evidence="15">
    <location>
        <position position="127"/>
    </location>
</feature>
<dbReference type="InterPro" id="IPR012828">
    <property type="entry name" value="PFKA_ATP_prok"/>
</dbReference>
<dbReference type="GO" id="GO:0070095">
    <property type="term" value="F:fructose-6-phosphate binding"/>
    <property type="evidence" value="ECO:0007669"/>
    <property type="project" value="TreeGrafter"/>
</dbReference>
<comment type="catalytic activity">
    <reaction evidence="14 15">
        <text>beta-D-fructose 6-phosphate + ATP = beta-D-fructose 1,6-bisphosphate + ADP + H(+)</text>
        <dbReference type="Rhea" id="RHEA:16109"/>
        <dbReference type="ChEBI" id="CHEBI:15378"/>
        <dbReference type="ChEBI" id="CHEBI:30616"/>
        <dbReference type="ChEBI" id="CHEBI:32966"/>
        <dbReference type="ChEBI" id="CHEBI:57634"/>
        <dbReference type="ChEBI" id="CHEBI:456216"/>
        <dbReference type="EC" id="2.7.1.11"/>
    </reaction>
</comment>
<dbReference type="EC" id="2.7.1.11" evidence="15"/>
<evidence type="ECO:0000256" key="2">
    <source>
        <dbReference type="ARBA" id="ARBA00002659"/>
    </source>
</evidence>
<keyword evidence="13 15" id="KW-0324">Glycolysis</keyword>
<dbReference type="InterPro" id="IPR035966">
    <property type="entry name" value="PKF_sf"/>
</dbReference>
<dbReference type="AlphaFoldDB" id="A0A1D7QVA4"/>
<feature type="binding site" evidence="15">
    <location>
        <begin position="102"/>
        <end position="105"/>
    </location>
    <ligand>
        <name>ATP</name>
        <dbReference type="ChEBI" id="CHEBI:30616"/>
    </ligand>
</feature>
<evidence type="ECO:0000256" key="15">
    <source>
        <dbReference type="HAMAP-Rule" id="MF_00339"/>
    </source>
</evidence>
<feature type="binding site" description="in other chain" evidence="15">
    <location>
        <position position="154"/>
    </location>
    <ligand>
        <name>ADP</name>
        <dbReference type="ChEBI" id="CHEBI:456216"/>
        <note>allosteric activator; ligand shared between dimeric partners</note>
    </ligand>
</feature>
<feature type="binding site" evidence="15">
    <location>
        <position position="243"/>
    </location>
    <ligand>
        <name>substrate</name>
        <note>ligand shared between dimeric partners</note>
    </ligand>
</feature>
<dbReference type="GO" id="GO:0006002">
    <property type="term" value="P:fructose 6-phosphate metabolic process"/>
    <property type="evidence" value="ECO:0007669"/>
    <property type="project" value="UniProtKB-UniRule"/>
</dbReference>
<accession>A0A1D7QVA4</accession>
<dbReference type="GO" id="GO:0016208">
    <property type="term" value="F:AMP binding"/>
    <property type="evidence" value="ECO:0007669"/>
    <property type="project" value="TreeGrafter"/>
</dbReference>
<dbReference type="PRINTS" id="PR00476">
    <property type="entry name" value="PHFRCTKINASE"/>
</dbReference>
<dbReference type="NCBIfam" id="TIGR02482">
    <property type="entry name" value="PFKA_ATP"/>
    <property type="match status" value="1"/>
</dbReference>
<feature type="binding site" description="in other chain" evidence="15">
    <location>
        <position position="222"/>
    </location>
    <ligand>
        <name>substrate</name>
        <note>ligand shared between dimeric partners</note>
    </ligand>
</feature>
<dbReference type="PANTHER" id="PTHR13697">
    <property type="entry name" value="PHOSPHOFRUCTOKINASE"/>
    <property type="match status" value="1"/>
</dbReference>
<evidence type="ECO:0000313" key="18">
    <source>
        <dbReference type="Proteomes" id="UP000094463"/>
    </source>
</evidence>
<evidence type="ECO:0000256" key="13">
    <source>
        <dbReference type="ARBA" id="ARBA00023152"/>
    </source>
</evidence>
<proteinExistence type="inferred from homology"/>
<dbReference type="RefSeq" id="WP_069364976.1">
    <property type="nucleotide sequence ID" value="NZ_CP012502.1"/>
</dbReference>
<dbReference type="GO" id="GO:0048029">
    <property type="term" value="F:monosaccharide binding"/>
    <property type="evidence" value="ECO:0007669"/>
    <property type="project" value="TreeGrafter"/>
</dbReference>
<comment type="cofactor">
    <cofactor evidence="1 15">
        <name>Mg(2+)</name>
        <dbReference type="ChEBI" id="CHEBI:18420"/>
    </cofactor>
</comment>
<dbReference type="EMBL" id="CP012502">
    <property type="protein sequence ID" value="AOM82941.1"/>
    <property type="molecule type" value="Genomic_DNA"/>
</dbReference>
<dbReference type="FunFam" id="3.40.50.460:FF:000002">
    <property type="entry name" value="ATP-dependent 6-phosphofructokinase"/>
    <property type="match status" value="1"/>
</dbReference>
<sequence length="319" mass="34347">MKRIAVLTSGGDAPGMNAAIRSVVRASVYYQIEIYGVYRGYRGLIDGDIEPLYASSVADIIHKGGTFLKSARSEAFKEPKFRKQAADHLKAKGIDGLVVIGGDGSFIGAEKISEEGISTVAIPGTIDNDLAYTDESIGFDTSVNTVLDSISKIRDTSTSHEKPTIVEVMGRHCGDIALYSGIAGGAGTIIIPEEKTTTNEIIAKLNKDRQRGKLHHLILLAEGVQSAASLQEELKKQTGISARISVLGFIQRGGDPTSRDRILASRMGVKAVELLMDGHSNQAVGIHNNQVYHLPIQEALAITKPFDQEMYDLTKILSV</sequence>
<keyword evidence="8 15" id="KW-0479">Metal-binding</keyword>
<evidence type="ECO:0000256" key="11">
    <source>
        <dbReference type="ARBA" id="ARBA00022840"/>
    </source>
</evidence>
<dbReference type="SUPFAM" id="SSF53784">
    <property type="entry name" value="Phosphofructokinase"/>
    <property type="match status" value="1"/>
</dbReference>
<evidence type="ECO:0000259" key="16">
    <source>
        <dbReference type="Pfam" id="PF00365"/>
    </source>
</evidence>
<evidence type="ECO:0000256" key="1">
    <source>
        <dbReference type="ARBA" id="ARBA00001946"/>
    </source>
</evidence>
<comment type="similarity">
    <text evidence="15">Belongs to the phosphofructokinase type A (PFKA) family. ATP-dependent PFK group I subfamily. Prokaryotic clade 'B1' sub-subfamily.</text>
</comment>
<feature type="binding site" evidence="15">
    <location>
        <position position="103"/>
    </location>
    <ligand>
        <name>Mg(2+)</name>
        <dbReference type="ChEBI" id="CHEBI:18420"/>
        <note>catalytic</note>
    </ligand>
</feature>
<feature type="binding site" evidence="15">
    <location>
        <position position="11"/>
    </location>
    <ligand>
        <name>ATP</name>
        <dbReference type="ChEBI" id="CHEBI:30616"/>
    </ligand>
</feature>
<keyword evidence="9 15" id="KW-0547">Nucleotide-binding</keyword>
<feature type="binding site" evidence="15">
    <location>
        <begin position="21"/>
        <end position="25"/>
    </location>
    <ligand>
        <name>ADP</name>
        <dbReference type="ChEBI" id="CHEBI:456216"/>
        <note>allosteric activator; ligand shared between dimeric partners</note>
    </ligand>
</feature>
<dbReference type="OrthoDB" id="9802503at2"/>
<feature type="domain" description="Phosphofructokinase" evidence="16">
    <location>
        <begin position="3"/>
        <end position="275"/>
    </location>
</feature>
<dbReference type="NCBIfam" id="NF002872">
    <property type="entry name" value="PRK03202.1"/>
    <property type="match status" value="1"/>
</dbReference>
<dbReference type="Gene3D" id="3.40.50.460">
    <property type="entry name" value="Phosphofructokinase domain"/>
    <property type="match status" value="1"/>
</dbReference>
<feature type="binding site" description="in other chain" evidence="15">
    <location>
        <begin position="125"/>
        <end position="127"/>
    </location>
    <ligand>
        <name>substrate</name>
        <note>ligand shared between dimeric partners</note>
    </ligand>
</feature>
<dbReference type="GO" id="GO:0042802">
    <property type="term" value="F:identical protein binding"/>
    <property type="evidence" value="ECO:0007669"/>
    <property type="project" value="TreeGrafter"/>
</dbReference>
<comment type="function">
    <text evidence="2 15">Catalyzes the phosphorylation of D-fructose 6-phosphate to fructose 1,6-bisphosphate by ATP, the first committing step of glycolysis.</text>
</comment>
<keyword evidence="6 15" id="KW-0021">Allosteric enzyme</keyword>
<feature type="binding site" description="in other chain" evidence="15">
    <location>
        <begin position="169"/>
        <end position="171"/>
    </location>
    <ligand>
        <name>substrate</name>
        <note>ligand shared between dimeric partners</note>
    </ligand>
</feature>
<dbReference type="GO" id="GO:0005945">
    <property type="term" value="C:6-phosphofructokinase complex"/>
    <property type="evidence" value="ECO:0007669"/>
    <property type="project" value="TreeGrafter"/>
</dbReference>
<feature type="binding site" description="in other chain" evidence="15">
    <location>
        <begin position="213"/>
        <end position="215"/>
    </location>
    <ligand>
        <name>ADP</name>
        <dbReference type="ChEBI" id="CHEBI:456216"/>
        <note>allosteric activator; ligand shared between dimeric partners</note>
    </ligand>
</feature>
<organism evidence="17 18">
    <name type="scientific">Salisediminibacterium beveridgei</name>
    <dbReference type="NCBI Taxonomy" id="632773"/>
    <lineage>
        <taxon>Bacteria</taxon>
        <taxon>Bacillati</taxon>
        <taxon>Bacillota</taxon>
        <taxon>Bacilli</taxon>
        <taxon>Bacillales</taxon>
        <taxon>Bacillaceae</taxon>
        <taxon>Salisediminibacterium</taxon>
    </lineage>
</organism>
<keyword evidence="12 15" id="KW-0460">Magnesium</keyword>
<comment type="subcellular location">
    <subcellularLocation>
        <location evidence="3 15">Cytoplasm</location>
    </subcellularLocation>
</comment>
<dbReference type="PANTHER" id="PTHR13697:SF4">
    <property type="entry name" value="ATP-DEPENDENT 6-PHOSPHOFRUCTOKINASE"/>
    <property type="match status" value="1"/>
</dbReference>
<evidence type="ECO:0000256" key="10">
    <source>
        <dbReference type="ARBA" id="ARBA00022777"/>
    </source>
</evidence>
<evidence type="ECO:0000256" key="8">
    <source>
        <dbReference type="ARBA" id="ARBA00022723"/>
    </source>
</evidence>
<dbReference type="KEGG" id="bbev:BBEV_1580"/>
<evidence type="ECO:0000256" key="9">
    <source>
        <dbReference type="ARBA" id="ARBA00022741"/>
    </source>
</evidence>
<name>A0A1D7QVA4_9BACI</name>
<protein>
    <recommendedName>
        <fullName evidence="15">ATP-dependent 6-phosphofructokinase</fullName>
        <shortName evidence="15">ATP-PFK</shortName>
        <shortName evidence="15">Phosphofructokinase</shortName>
        <ecNumber evidence="15">2.7.1.11</ecNumber>
    </recommendedName>
    <alternativeName>
        <fullName evidence="15">Phosphohexokinase</fullName>
    </alternativeName>
</protein>
<dbReference type="GO" id="GO:0046872">
    <property type="term" value="F:metal ion binding"/>
    <property type="evidence" value="ECO:0007669"/>
    <property type="project" value="UniProtKB-KW"/>
</dbReference>
<dbReference type="InterPro" id="IPR012003">
    <property type="entry name" value="ATP_PFK_prok-type"/>
</dbReference>
<comment type="activity regulation">
    <text evidence="15">Allosterically activated by ADP and other diphosphonucleosides, and allosterically inhibited by phosphoenolpyruvate.</text>
</comment>
<feature type="binding site" evidence="15">
    <location>
        <begin position="72"/>
        <end position="73"/>
    </location>
    <ligand>
        <name>ATP</name>
        <dbReference type="ChEBI" id="CHEBI:30616"/>
    </ligand>
</feature>
<dbReference type="InterPro" id="IPR000023">
    <property type="entry name" value="Phosphofructokinase_dom"/>
</dbReference>
<dbReference type="InterPro" id="IPR022953">
    <property type="entry name" value="ATP_PFK"/>
</dbReference>
<dbReference type="UniPathway" id="UPA00109">
    <property type="reaction ID" value="UER00182"/>
</dbReference>
<evidence type="ECO:0000256" key="4">
    <source>
        <dbReference type="ARBA" id="ARBA00004679"/>
    </source>
</evidence>
<dbReference type="GO" id="GO:0030388">
    <property type="term" value="P:fructose 1,6-bisphosphate metabolic process"/>
    <property type="evidence" value="ECO:0007669"/>
    <property type="project" value="TreeGrafter"/>
</dbReference>
<comment type="caution">
    <text evidence="15">Lacks conserved residue(s) required for the propagation of feature annotation.</text>
</comment>
<comment type="pathway">
    <text evidence="4 15">Carbohydrate degradation; glycolysis; D-glyceraldehyde 3-phosphate and glycerone phosphate from D-glucose: step 3/4.</text>
</comment>
<comment type="subunit">
    <text evidence="15">Homotetramer.</text>
</comment>
<evidence type="ECO:0000256" key="7">
    <source>
        <dbReference type="ARBA" id="ARBA00022679"/>
    </source>
</evidence>
<evidence type="ECO:0000256" key="6">
    <source>
        <dbReference type="ARBA" id="ARBA00022533"/>
    </source>
</evidence>
<keyword evidence="11 15" id="KW-0067">ATP-binding</keyword>
<evidence type="ECO:0000256" key="5">
    <source>
        <dbReference type="ARBA" id="ARBA00022490"/>
    </source>
</evidence>
<keyword evidence="18" id="KW-1185">Reference proteome</keyword>
<dbReference type="Gene3D" id="3.40.50.450">
    <property type="match status" value="1"/>
</dbReference>
<evidence type="ECO:0000256" key="12">
    <source>
        <dbReference type="ARBA" id="ARBA00022842"/>
    </source>
</evidence>
<evidence type="ECO:0000256" key="3">
    <source>
        <dbReference type="ARBA" id="ARBA00004496"/>
    </source>
</evidence>
<dbReference type="GO" id="GO:0061621">
    <property type="term" value="P:canonical glycolysis"/>
    <property type="evidence" value="ECO:0007669"/>
    <property type="project" value="TreeGrafter"/>
</dbReference>
<evidence type="ECO:0000313" key="17">
    <source>
        <dbReference type="EMBL" id="AOM82941.1"/>
    </source>
</evidence>
<keyword evidence="7 15" id="KW-0808">Transferase</keyword>
<dbReference type="HAMAP" id="MF_00339">
    <property type="entry name" value="Phosphofructokinase_I_B1"/>
    <property type="match status" value="1"/>
</dbReference>
<keyword evidence="5 15" id="KW-0963">Cytoplasm</keyword>